<evidence type="ECO:0000313" key="4">
    <source>
        <dbReference type="Proteomes" id="UP000429607"/>
    </source>
</evidence>
<evidence type="ECO:0000313" key="5">
    <source>
        <dbReference type="Proteomes" id="UP000434957"/>
    </source>
</evidence>
<dbReference type="EMBL" id="QXFT01000216">
    <property type="protein sequence ID" value="KAE9350638.1"/>
    <property type="molecule type" value="Genomic_DNA"/>
</dbReference>
<organism evidence="2 6">
    <name type="scientific">Phytophthora rubi</name>
    <dbReference type="NCBI Taxonomy" id="129364"/>
    <lineage>
        <taxon>Eukaryota</taxon>
        <taxon>Sar</taxon>
        <taxon>Stramenopiles</taxon>
        <taxon>Oomycota</taxon>
        <taxon>Peronosporomycetes</taxon>
        <taxon>Peronosporales</taxon>
        <taxon>Peronosporaceae</taxon>
        <taxon>Phytophthora</taxon>
    </lineage>
</organism>
<dbReference type="Proteomes" id="UP000434957">
    <property type="component" value="Unassembled WGS sequence"/>
</dbReference>
<gene>
    <name evidence="1" type="ORF">PR001_g16374</name>
    <name evidence="2" type="ORF">PR002_g5453</name>
    <name evidence="3" type="ORF">PR003_g5286</name>
</gene>
<keyword evidence="5" id="KW-1185">Reference proteome</keyword>
<dbReference type="Proteomes" id="UP000435112">
    <property type="component" value="Unassembled WGS sequence"/>
</dbReference>
<evidence type="ECO:0000313" key="1">
    <source>
        <dbReference type="EMBL" id="KAE9009713.1"/>
    </source>
</evidence>
<dbReference type="EMBL" id="QXFV01001287">
    <property type="protein sequence ID" value="KAE9009713.1"/>
    <property type="molecule type" value="Genomic_DNA"/>
</dbReference>
<evidence type="ECO:0000313" key="6">
    <source>
        <dbReference type="Proteomes" id="UP000435112"/>
    </source>
</evidence>
<name>A0A6A3N7A9_9STRA</name>
<comment type="caution">
    <text evidence="2">The sequence shown here is derived from an EMBL/GenBank/DDBJ whole genome shotgun (WGS) entry which is preliminary data.</text>
</comment>
<dbReference type="AlphaFoldDB" id="A0A6A3N7A9"/>
<protein>
    <submittedName>
        <fullName evidence="2">Uncharacterized protein</fullName>
    </submittedName>
</protein>
<evidence type="ECO:0000313" key="2">
    <source>
        <dbReference type="EMBL" id="KAE9039520.1"/>
    </source>
</evidence>
<sequence>MSLINESSAVVPCAVSCCFAMPWPAPSVVALPCHGMAKQQLTAQGTTAEDSFMRDIGDEPLGTHCVPKGS</sequence>
<dbReference type="EMBL" id="QXFU01000232">
    <property type="protein sequence ID" value="KAE9039520.1"/>
    <property type="molecule type" value="Genomic_DNA"/>
</dbReference>
<proteinExistence type="predicted"/>
<dbReference type="Proteomes" id="UP000429607">
    <property type="component" value="Unassembled WGS sequence"/>
</dbReference>
<accession>A0A6A3N7A9</accession>
<evidence type="ECO:0000313" key="3">
    <source>
        <dbReference type="EMBL" id="KAE9350638.1"/>
    </source>
</evidence>
<reference evidence="4 6" key="1">
    <citation type="submission" date="2018-09" db="EMBL/GenBank/DDBJ databases">
        <title>Genomic investigation of the strawberry pathogen Phytophthora fragariae indicates pathogenicity is determined by transcriptional variation in three key races.</title>
        <authorList>
            <person name="Adams T.M."/>
            <person name="Armitage A.D."/>
            <person name="Sobczyk M.K."/>
            <person name="Bates H.J."/>
            <person name="Dunwell J.M."/>
            <person name="Nellist C.F."/>
            <person name="Harrison R.J."/>
        </authorList>
    </citation>
    <scope>NUCLEOTIDE SEQUENCE [LARGE SCALE GENOMIC DNA]</scope>
    <source>
        <strain evidence="1 4">SCRP249</strain>
        <strain evidence="2 6">SCRP324</strain>
        <strain evidence="3 5">SCRP333</strain>
    </source>
</reference>